<proteinExistence type="predicted"/>
<dbReference type="InterPro" id="IPR022028">
    <property type="entry name" value="DUF3604"/>
</dbReference>
<dbReference type="Gene3D" id="3.20.20.140">
    <property type="entry name" value="Metal-dependent hydrolases"/>
    <property type="match status" value="1"/>
</dbReference>
<dbReference type="AlphaFoldDB" id="A0A8J8M7R1"/>
<organism evidence="1 2">
    <name type="scientific">Vallitalea guaymasensis</name>
    <dbReference type="NCBI Taxonomy" id="1185412"/>
    <lineage>
        <taxon>Bacteria</taxon>
        <taxon>Bacillati</taxon>
        <taxon>Bacillota</taxon>
        <taxon>Clostridia</taxon>
        <taxon>Lachnospirales</taxon>
        <taxon>Vallitaleaceae</taxon>
        <taxon>Vallitalea</taxon>
    </lineage>
</organism>
<accession>A0A8J8M7R1</accession>
<gene>
    <name evidence="1" type="ORF">HYG85_01590</name>
</gene>
<keyword evidence="2" id="KW-1185">Reference proteome</keyword>
<evidence type="ECO:0000313" key="1">
    <source>
        <dbReference type="EMBL" id="QUH27675.1"/>
    </source>
</evidence>
<reference evidence="1 2" key="1">
    <citation type="submission" date="2020-07" db="EMBL/GenBank/DDBJ databases">
        <title>Vallitalea guaymasensis genome.</title>
        <authorList>
            <person name="Postec A."/>
        </authorList>
    </citation>
    <scope>NUCLEOTIDE SEQUENCE [LARGE SCALE GENOMIC DNA]</scope>
    <source>
        <strain evidence="1 2">Ra1766G1</strain>
    </source>
</reference>
<dbReference type="SUPFAM" id="SSF89550">
    <property type="entry name" value="PHP domain-like"/>
    <property type="match status" value="1"/>
</dbReference>
<protein>
    <submittedName>
        <fullName evidence="1">DUF3604 domain-containing protein</fullName>
    </submittedName>
</protein>
<dbReference type="InterPro" id="IPR016195">
    <property type="entry name" value="Pol/histidinol_Pase-like"/>
</dbReference>
<dbReference type="EMBL" id="CP058561">
    <property type="protein sequence ID" value="QUH27675.1"/>
    <property type="molecule type" value="Genomic_DNA"/>
</dbReference>
<sequence>MREHIVNTEVGTLVVNICDEIVVNGELEWELQFKAKENIEKGGSIKILVPAYQHQRSEEYLQTYDYWKPNYIYAVGEEDDIKVDVRIEKVPSAFSHITGWVDSNRIAVVTLDNGLKEGQIIKIKFGGIDRPWLEGECTPSRVSQFSFRVNGTYLIYKVFIDKMGNGEYQEIKAFPLVKVVPDKAKRIVLTAPSIIKTDEEFNIDINVVDRFNNPIFDYDTDNFKLVIINLDTKEKTTITKVEDKFLGKASKEGFYEIIVEDTDLHVEKAVLLCDNSTDNLYWGDIHTHSNLTANIRDNDCGAYPSEGYLYAKEVSRLDYICISEQTFMFNEDRSVNVDKDTWNKIGTESDRFYEKGSLVTFPGIELHSKRGDTVVLFRDSLSSYEYPSEDVLDIGDMWKFYKGKEYLSIPHLHRYCNGRPRKDEQEQKFTGFDTQNWKEDNEHEVLCEIYSSQWGRFENDKHPMILKARANVEGNTVVDFLNSGKKWGTAANSDGHDGNPGYGGITGVYASEKTRESIFESLSSRKTLASTHPRTVIKFDINGYDMGSINEGDKSPRDINIKTIAPSNIKKVEVIRNGEVFCSESCTSNYMDITVTDREELYKDTYYYIRVVLENGHFGWTSPIWFI</sequence>
<dbReference type="RefSeq" id="WP_212692000.1">
    <property type="nucleotide sequence ID" value="NZ_CP058561.1"/>
</dbReference>
<evidence type="ECO:0000313" key="2">
    <source>
        <dbReference type="Proteomes" id="UP000677305"/>
    </source>
</evidence>
<name>A0A8J8M7R1_9FIRM</name>
<dbReference type="Proteomes" id="UP000677305">
    <property type="component" value="Chromosome"/>
</dbReference>
<dbReference type="KEGG" id="vgu:HYG85_01590"/>
<dbReference type="Pfam" id="PF12228">
    <property type="entry name" value="DUF3604"/>
    <property type="match status" value="1"/>
</dbReference>